<dbReference type="Gene3D" id="1.20.120.530">
    <property type="entry name" value="GntR ligand-binding domain-like"/>
    <property type="match status" value="1"/>
</dbReference>
<evidence type="ECO:0000256" key="1">
    <source>
        <dbReference type="ARBA" id="ARBA00023015"/>
    </source>
</evidence>
<dbReference type="InterPro" id="IPR036390">
    <property type="entry name" value="WH_DNA-bd_sf"/>
</dbReference>
<dbReference type="AlphaFoldDB" id="A0A7Y9B0L3"/>
<dbReference type="SMART" id="SM00345">
    <property type="entry name" value="HTH_GNTR"/>
    <property type="match status" value="1"/>
</dbReference>
<feature type="domain" description="HTH gntR-type" evidence="4">
    <location>
        <begin position="5"/>
        <end position="72"/>
    </location>
</feature>
<dbReference type="InterPro" id="IPR011711">
    <property type="entry name" value="GntR_C"/>
</dbReference>
<sequence>MNTSISTKEYIENEILTRIRNCVYDENTIISESKICEELNVSRTPVREALIHLSASHLLDKVPQKGYKVREFDIKTKLDTYYVIAILDANAAMLSLDNLKEEDYLLMNEYIDLMDIDIKYRKFESYNSHQEAFHNVYVNKCDNYALIKILEYVKSSIPTYLYHSTEGDKLFSVLRELNAQHREILSLIKQKKTMELRNFLVKNHWDAAHTDMI</sequence>
<reference evidence="5 6" key="1">
    <citation type="submission" date="2020-06" db="EMBL/GenBank/DDBJ databases">
        <title>Mogibacterium timidum strain W9173 genomic sequence.</title>
        <authorList>
            <person name="Wade W.G."/>
            <person name="Johnston C.D."/>
            <person name="Chen T."/>
            <person name="Dewhirst F.E."/>
        </authorList>
    </citation>
    <scope>NUCLEOTIDE SEQUENCE [LARGE SCALE GENOMIC DNA]</scope>
    <source>
        <strain evidence="5 6">W9173</strain>
    </source>
</reference>
<keyword evidence="6" id="KW-1185">Reference proteome</keyword>
<dbReference type="GO" id="GO:0003677">
    <property type="term" value="F:DNA binding"/>
    <property type="evidence" value="ECO:0007669"/>
    <property type="project" value="UniProtKB-KW"/>
</dbReference>
<keyword evidence="2" id="KW-0238">DNA-binding</keyword>
<comment type="caution">
    <text evidence="5">The sequence shown here is derived from an EMBL/GenBank/DDBJ whole genome shotgun (WGS) entry which is preliminary data.</text>
</comment>
<organism evidence="5 6">
    <name type="scientific">Mogibacterium timidum</name>
    <dbReference type="NCBI Taxonomy" id="35519"/>
    <lineage>
        <taxon>Bacteria</taxon>
        <taxon>Bacillati</taxon>
        <taxon>Bacillota</taxon>
        <taxon>Clostridia</taxon>
        <taxon>Peptostreptococcales</taxon>
        <taxon>Anaerovoracaceae</taxon>
        <taxon>Mogibacterium</taxon>
    </lineage>
</organism>
<dbReference type="Gene3D" id="1.10.10.10">
    <property type="entry name" value="Winged helix-like DNA-binding domain superfamily/Winged helix DNA-binding domain"/>
    <property type="match status" value="1"/>
</dbReference>
<evidence type="ECO:0000256" key="3">
    <source>
        <dbReference type="ARBA" id="ARBA00023163"/>
    </source>
</evidence>
<dbReference type="SUPFAM" id="SSF48008">
    <property type="entry name" value="GntR ligand-binding domain-like"/>
    <property type="match status" value="1"/>
</dbReference>
<dbReference type="CDD" id="cd07377">
    <property type="entry name" value="WHTH_GntR"/>
    <property type="match status" value="1"/>
</dbReference>
<keyword evidence="1" id="KW-0805">Transcription regulation</keyword>
<keyword evidence="3" id="KW-0804">Transcription</keyword>
<accession>A0A7Y9B0L3</accession>
<dbReference type="Proteomes" id="UP000526307">
    <property type="component" value="Unassembled WGS sequence"/>
</dbReference>
<name>A0A7Y9B0L3_9FIRM</name>
<dbReference type="GO" id="GO:0003700">
    <property type="term" value="F:DNA-binding transcription factor activity"/>
    <property type="evidence" value="ECO:0007669"/>
    <property type="project" value="InterPro"/>
</dbReference>
<dbReference type="InterPro" id="IPR036388">
    <property type="entry name" value="WH-like_DNA-bd_sf"/>
</dbReference>
<protein>
    <submittedName>
        <fullName evidence="5">GntR family transcriptional regulator</fullName>
    </submittedName>
</protein>
<evidence type="ECO:0000256" key="2">
    <source>
        <dbReference type="ARBA" id="ARBA00023125"/>
    </source>
</evidence>
<evidence type="ECO:0000259" key="4">
    <source>
        <dbReference type="PROSITE" id="PS50949"/>
    </source>
</evidence>
<dbReference type="SUPFAM" id="SSF46785">
    <property type="entry name" value="Winged helix' DNA-binding domain"/>
    <property type="match status" value="1"/>
</dbReference>
<gene>
    <name evidence="5" type="ORF">HW270_00480</name>
</gene>
<dbReference type="EMBL" id="JABXYR010000001">
    <property type="protein sequence ID" value="NWO22566.1"/>
    <property type="molecule type" value="Genomic_DNA"/>
</dbReference>
<proteinExistence type="predicted"/>
<dbReference type="RefSeq" id="WP_009644386.1">
    <property type="nucleotide sequence ID" value="NZ_CALIBD010000041.1"/>
</dbReference>
<dbReference type="Pfam" id="PF07729">
    <property type="entry name" value="FCD"/>
    <property type="match status" value="1"/>
</dbReference>
<dbReference type="InterPro" id="IPR000524">
    <property type="entry name" value="Tscrpt_reg_HTH_GntR"/>
</dbReference>
<dbReference type="InterPro" id="IPR008920">
    <property type="entry name" value="TF_FadR/GntR_C"/>
</dbReference>
<dbReference type="PANTHER" id="PTHR43537:SF24">
    <property type="entry name" value="GLUCONATE OPERON TRANSCRIPTIONAL REPRESSOR"/>
    <property type="match status" value="1"/>
</dbReference>
<evidence type="ECO:0000313" key="5">
    <source>
        <dbReference type="EMBL" id="NWO22566.1"/>
    </source>
</evidence>
<dbReference type="Pfam" id="PF00392">
    <property type="entry name" value="GntR"/>
    <property type="match status" value="1"/>
</dbReference>
<dbReference type="PROSITE" id="PS50949">
    <property type="entry name" value="HTH_GNTR"/>
    <property type="match status" value="1"/>
</dbReference>
<evidence type="ECO:0000313" key="6">
    <source>
        <dbReference type="Proteomes" id="UP000526307"/>
    </source>
</evidence>
<dbReference type="PANTHER" id="PTHR43537">
    <property type="entry name" value="TRANSCRIPTIONAL REGULATOR, GNTR FAMILY"/>
    <property type="match status" value="1"/>
</dbReference>